<evidence type="ECO:0000256" key="6">
    <source>
        <dbReference type="ARBA" id="ARBA00022475"/>
    </source>
</evidence>
<comment type="subcellular location">
    <subcellularLocation>
        <location evidence="2">Cell membrane</location>
        <topology evidence="2">Multi-pass membrane protein</topology>
    </subcellularLocation>
</comment>
<evidence type="ECO:0000256" key="2">
    <source>
        <dbReference type="ARBA" id="ARBA00004651"/>
    </source>
</evidence>
<dbReference type="InterPro" id="IPR006419">
    <property type="entry name" value="NMN_transpt_PnuC"/>
</dbReference>
<evidence type="ECO:0000313" key="11">
    <source>
        <dbReference type="EMBL" id="MFD3407117.1"/>
    </source>
</evidence>
<gene>
    <name evidence="11" type="primary">pnuC</name>
    <name evidence="11" type="ORF">SKC37_00485</name>
</gene>
<dbReference type="EMBL" id="JBBKXX010000001">
    <property type="protein sequence ID" value="MFD3407117.1"/>
    <property type="molecule type" value="Genomic_DNA"/>
</dbReference>
<evidence type="ECO:0000256" key="3">
    <source>
        <dbReference type="ARBA" id="ARBA00006669"/>
    </source>
</evidence>
<keyword evidence="8 10" id="KW-1133">Transmembrane helix</keyword>
<dbReference type="RefSeq" id="WP_377979583.1">
    <property type="nucleotide sequence ID" value="NZ_JBBKXX010000001.1"/>
</dbReference>
<accession>A0ABW6DGX6</accession>
<dbReference type="PANTHER" id="PTHR36122">
    <property type="entry name" value="NICOTINAMIDE RIBOSIDE TRANSPORTER PNUC"/>
    <property type="match status" value="1"/>
</dbReference>
<evidence type="ECO:0000256" key="1">
    <source>
        <dbReference type="ARBA" id="ARBA00002672"/>
    </source>
</evidence>
<evidence type="ECO:0000256" key="7">
    <source>
        <dbReference type="ARBA" id="ARBA00022692"/>
    </source>
</evidence>
<evidence type="ECO:0000313" key="12">
    <source>
        <dbReference type="Proteomes" id="UP001598019"/>
    </source>
</evidence>
<evidence type="ECO:0000256" key="8">
    <source>
        <dbReference type="ARBA" id="ARBA00022989"/>
    </source>
</evidence>
<dbReference type="Proteomes" id="UP001598019">
    <property type="component" value="Unassembled WGS sequence"/>
</dbReference>
<evidence type="ECO:0000256" key="9">
    <source>
        <dbReference type="ARBA" id="ARBA00023136"/>
    </source>
</evidence>
<keyword evidence="6" id="KW-1003">Cell membrane</keyword>
<keyword evidence="12" id="KW-1185">Reference proteome</keyword>
<feature type="transmembrane region" description="Helical" evidence="10">
    <location>
        <begin position="156"/>
        <end position="175"/>
    </location>
</feature>
<organism evidence="11 12">
    <name type="scientific">Aquirufa esocilacus</name>
    <dbReference type="NCBI Taxonomy" id="3096513"/>
    <lineage>
        <taxon>Bacteria</taxon>
        <taxon>Pseudomonadati</taxon>
        <taxon>Bacteroidota</taxon>
        <taxon>Cytophagia</taxon>
        <taxon>Cytophagales</taxon>
        <taxon>Flectobacillaceae</taxon>
        <taxon>Aquirufa</taxon>
    </lineage>
</organism>
<dbReference type="Pfam" id="PF04973">
    <property type="entry name" value="NMN_transporter"/>
    <property type="match status" value="1"/>
</dbReference>
<feature type="transmembrane region" description="Helical" evidence="10">
    <location>
        <begin position="83"/>
        <end position="103"/>
    </location>
</feature>
<keyword evidence="7 10" id="KW-0812">Transmembrane</keyword>
<evidence type="ECO:0000256" key="4">
    <source>
        <dbReference type="ARBA" id="ARBA00017522"/>
    </source>
</evidence>
<evidence type="ECO:0000256" key="10">
    <source>
        <dbReference type="SAM" id="Phobius"/>
    </source>
</evidence>
<evidence type="ECO:0000256" key="5">
    <source>
        <dbReference type="ARBA" id="ARBA00022448"/>
    </source>
</evidence>
<comment type="function">
    <text evidence="1">Required for nicotinamide riboside transport across the inner membrane.</text>
</comment>
<comment type="similarity">
    <text evidence="3">Belongs to the nicotinamide ribonucleoside (NR) uptake permease (TC 4.B.1) family.</text>
</comment>
<name>A0ABW6DGX6_9BACT</name>
<comment type="caution">
    <text evidence="11">The sequence shown here is derived from an EMBL/GenBank/DDBJ whole genome shotgun (WGS) entry which is preliminary data.</text>
</comment>
<dbReference type="PANTHER" id="PTHR36122:SF2">
    <property type="entry name" value="NICOTINAMIDE RIBOSIDE TRANSPORTER PNUC"/>
    <property type="match status" value="1"/>
</dbReference>
<reference evidence="11 12" key="1">
    <citation type="submission" date="2024-03" db="EMBL/GenBank/DDBJ databases">
        <title>Aquirufa genome sequencing.</title>
        <authorList>
            <person name="Pitt A."/>
            <person name="Hahn M.W."/>
        </authorList>
    </citation>
    <scope>NUCLEOTIDE SEQUENCE [LARGE SCALE GENOMIC DNA]</scope>
    <source>
        <strain evidence="11 12">HETE-83D</strain>
    </source>
</reference>
<keyword evidence="9 10" id="KW-0472">Membrane</keyword>
<proteinExistence type="inferred from homology"/>
<keyword evidence="5" id="KW-0813">Transport</keyword>
<feature type="transmembrane region" description="Helical" evidence="10">
    <location>
        <begin position="50"/>
        <end position="67"/>
    </location>
</feature>
<dbReference type="NCBIfam" id="TIGR01528">
    <property type="entry name" value="NMN_trans_PnuC"/>
    <property type="match status" value="1"/>
</dbReference>
<protein>
    <recommendedName>
        <fullName evidence="4">Nicotinamide riboside transporter PnuC</fullName>
    </recommendedName>
</protein>
<sequence>MRAVEIVAILASLAGVFLSMKKHSLAWAGNILASGLYGYVFWQNKLYSDMELQGFFILMAVYGWWTWSRSELDWVPEKSSRRVLFIGLAVALLFGAGSGFLHLTYFPEVSFPFLDAALTGLSIYGTWLATQRKIENWIVWIGVDIAYVGMYLNKGLWGTAALYALFIALALKGYIDWLKPLKNRT</sequence>